<dbReference type="Proteomes" id="UP000182360">
    <property type="component" value="Unassembled WGS sequence"/>
</dbReference>
<protein>
    <submittedName>
        <fullName evidence="3">Ser/Thr protein kinase RdoA involved in Cpx stress response, MazF antagonist</fullName>
    </submittedName>
</protein>
<comment type="similarity">
    <text evidence="1">Belongs to the pseudomonas-type ThrB family.</text>
</comment>
<dbReference type="GO" id="GO:0009088">
    <property type="term" value="P:threonine biosynthetic process"/>
    <property type="evidence" value="ECO:0007669"/>
    <property type="project" value="TreeGrafter"/>
</dbReference>
<reference evidence="3 4" key="1">
    <citation type="submission" date="2016-10" db="EMBL/GenBank/DDBJ databases">
        <authorList>
            <person name="de Groot N.N."/>
        </authorList>
    </citation>
    <scope>NUCLEOTIDE SEQUENCE [LARGE SCALE GENOMIC DNA]</scope>
    <source>
        <strain evidence="3 4">B25</strain>
    </source>
</reference>
<dbReference type="InterPro" id="IPR011009">
    <property type="entry name" value="Kinase-like_dom_sf"/>
</dbReference>
<keyword evidence="3" id="KW-0808">Transferase</keyword>
<evidence type="ECO:0000259" key="2">
    <source>
        <dbReference type="Pfam" id="PF01636"/>
    </source>
</evidence>
<dbReference type="InterPro" id="IPR002575">
    <property type="entry name" value="Aminoglycoside_PTrfase"/>
</dbReference>
<dbReference type="AlphaFoldDB" id="A0A1H9DHG1"/>
<proteinExistence type="inferred from homology"/>
<feature type="domain" description="Aminoglycoside phosphotransferase" evidence="2">
    <location>
        <begin position="26"/>
        <end position="258"/>
    </location>
</feature>
<dbReference type="EMBL" id="FOFU01000002">
    <property type="protein sequence ID" value="SEQ12223.1"/>
    <property type="molecule type" value="Genomic_DNA"/>
</dbReference>
<keyword evidence="4" id="KW-1185">Reference proteome</keyword>
<organism evidence="3 4">
    <name type="scientific">Treponema bryantii</name>
    <dbReference type="NCBI Taxonomy" id="163"/>
    <lineage>
        <taxon>Bacteria</taxon>
        <taxon>Pseudomonadati</taxon>
        <taxon>Spirochaetota</taxon>
        <taxon>Spirochaetia</taxon>
        <taxon>Spirochaetales</taxon>
        <taxon>Treponemataceae</taxon>
        <taxon>Treponema</taxon>
    </lineage>
</organism>
<gene>
    <name evidence="3" type="ORF">SAMN04487977_102557</name>
</gene>
<name>A0A1H9DHG1_9SPIR</name>
<dbReference type="PANTHER" id="PTHR21064:SF6">
    <property type="entry name" value="AMINOGLYCOSIDE PHOSPHOTRANSFERASE DOMAIN-CONTAINING PROTEIN"/>
    <property type="match status" value="1"/>
</dbReference>
<keyword evidence="3" id="KW-0418">Kinase</keyword>
<dbReference type="SUPFAM" id="SSF56112">
    <property type="entry name" value="Protein kinase-like (PK-like)"/>
    <property type="match status" value="1"/>
</dbReference>
<evidence type="ECO:0000313" key="4">
    <source>
        <dbReference type="Proteomes" id="UP000182360"/>
    </source>
</evidence>
<dbReference type="RefSeq" id="WP_074641830.1">
    <property type="nucleotide sequence ID" value="NZ_FOFU01000002.1"/>
</dbReference>
<dbReference type="Gene3D" id="3.90.1200.10">
    <property type="match status" value="1"/>
</dbReference>
<dbReference type="InterPro" id="IPR050249">
    <property type="entry name" value="Pseudomonas-type_ThrB"/>
</dbReference>
<accession>A0A1H9DHG1</accession>
<evidence type="ECO:0000256" key="1">
    <source>
        <dbReference type="ARBA" id="ARBA00038240"/>
    </source>
</evidence>
<dbReference type="Pfam" id="PF01636">
    <property type="entry name" value="APH"/>
    <property type="match status" value="1"/>
</dbReference>
<dbReference type="GO" id="GO:0004413">
    <property type="term" value="F:homoserine kinase activity"/>
    <property type="evidence" value="ECO:0007669"/>
    <property type="project" value="TreeGrafter"/>
</dbReference>
<sequence>MKAIEQILKLFSLEDFNWHEVEGHEGGRNRIFVCSKGDEKKFVLRISSTGDRTEMDYLAETEFVHYLAEHGAPVADVIPSVNEKLVEVVDNDGARDFVSLFEYAKGMLLCDNGYRYREGASLEEYFYNTGKALGKIHEVSKNFTPTTAHCRPDYFDKYNMEHINNLIPDTPTFYSDLKKAIGACLEKFRKLPTDSQNYGLIHFDFSDGNYHIDMANGNITVFDFDNCMYCWYMFDLANLYLHGEGWFRNEPDPTKRAAGMKHYFDTILKGYKSETTISDEFLNQLPLFIDMVLIENIVDEFECAAREGEEVDYEDIEDAANHLIN</sequence>
<dbReference type="OrthoDB" id="4030632at2"/>
<dbReference type="PANTHER" id="PTHR21064">
    <property type="entry name" value="AMINOGLYCOSIDE PHOSPHOTRANSFERASE DOMAIN-CONTAINING PROTEIN-RELATED"/>
    <property type="match status" value="1"/>
</dbReference>
<evidence type="ECO:0000313" key="3">
    <source>
        <dbReference type="EMBL" id="SEQ12223.1"/>
    </source>
</evidence>
<dbReference type="STRING" id="163.SAMN04487775_10155"/>